<keyword evidence="2" id="KW-0472">Membrane</keyword>
<feature type="compositionally biased region" description="Polar residues" evidence="1">
    <location>
        <begin position="467"/>
        <end position="477"/>
    </location>
</feature>
<feature type="non-terminal residue" evidence="3">
    <location>
        <position position="1"/>
    </location>
</feature>
<dbReference type="InterPro" id="IPR011043">
    <property type="entry name" value="Gal_Oxase/kelch_b-propeller"/>
</dbReference>
<feature type="region of interest" description="Disordered" evidence="1">
    <location>
        <begin position="356"/>
        <end position="400"/>
    </location>
</feature>
<keyword evidence="4" id="KW-1185">Reference proteome</keyword>
<reference evidence="3" key="1">
    <citation type="journal article" date="2020" name="Fungal Divers.">
        <title>Resolving the Mortierellaceae phylogeny through synthesis of multi-gene phylogenetics and phylogenomics.</title>
        <authorList>
            <person name="Vandepol N."/>
            <person name="Liber J."/>
            <person name="Desiro A."/>
            <person name="Na H."/>
            <person name="Kennedy M."/>
            <person name="Barry K."/>
            <person name="Grigoriev I.V."/>
            <person name="Miller A.N."/>
            <person name="O'Donnell K."/>
            <person name="Stajich J.E."/>
            <person name="Bonito G."/>
        </authorList>
    </citation>
    <scope>NUCLEOTIDE SEQUENCE</scope>
    <source>
        <strain evidence="3">NVP60</strain>
    </source>
</reference>
<keyword evidence="2" id="KW-0812">Transmembrane</keyword>
<evidence type="ECO:0000256" key="2">
    <source>
        <dbReference type="SAM" id="Phobius"/>
    </source>
</evidence>
<dbReference type="Proteomes" id="UP000823405">
    <property type="component" value="Unassembled WGS sequence"/>
</dbReference>
<sequence>GTNYVSFIFTPVSQTMALDLTISWNSTSPAWIKLADGPALNANTAAFSSDEQTIYTFNVPNTNSPWIYKVQNNTWQESTAIKFETTAYSGISVVTDPNTGLIFLAGGYEDPNSDSPYMRFMDVVDPITQTFRVIGLPDTQKVYSYRSYYGSVWSKHRKSILYWGGANSIPLSPEPAKNSVTELVTDTMSWSTLHILDEDGTIIVIYGGNLLNGTTVGELWTLNLITLTWYQGPTGPPRESVACTVAGGYLLIWGGMTGGVSMATTEMLIYNLHTSSYEKHYNPPEDFENLKPPPPLTRTKAPWDTGEWPKLTTRGKGPDPSPAPIGAIAGGVVGGLVLMGAMAGIFLIRRWRKQRQPGDRNGLKGINTQRDLGGLQGYGGSRGLGKGAKSNPEESNEDDEIERTIQELVDQEKEIVQKRQMLVLQLQESKPRLLTNHKRGPSAVVGDKEEIFPLPSPRLSPGHVHSVSYSPESLTSRRTVQAVSGHVHMYQRESYVDDGPRRESEMVQDVIEPMYESSPTVNNAIPDLVYESSPDVGMDWTKQQQSNHPHAIVDPSYPSIHQ</sequence>
<dbReference type="SUPFAM" id="SSF50965">
    <property type="entry name" value="Galactose oxidase, central domain"/>
    <property type="match status" value="1"/>
</dbReference>
<dbReference type="Gene3D" id="2.120.10.80">
    <property type="entry name" value="Kelch-type beta propeller"/>
    <property type="match status" value="2"/>
</dbReference>
<feature type="region of interest" description="Disordered" evidence="1">
    <location>
        <begin position="538"/>
        <end position="562"/>
    </location>
</feature>
<evidence type="ECO:0000256" key="1">
    <source>
        <dbReference type="SAM" id="MobiDB-lite"/>
    </source>
</evidence>
<feature type="region of interest" description="Disordered" evidence="1">
    <location>
        <begin position="285"/>
        <end position="322"/>
    </location>
</feature>
<gene>
    <name evidence="3" type="ORF">BGZ97_003809</name>
</gene>
<feature type="compositionally biased region" description="Gly residues" evidence="1">
    <location>
        <begin position="374"/>
        <end position="386"/>
    </location>
</feature>
<evidence type="ECO:0008006" key="5">
    <source>
        <dbReference type="Google" id="ProtNLM"/>
    </source>
</evidence>
<proteinExistence type="predicted"/>
<evidence type="ECO:0000313" key="4">
    <source>
        <dbReference type="Proteomes" id="UP000823405"/>
    </source>
</evidence>
<protein>
    <recommendedName>
        <fullName evidence="5">Galactose oxidase</fullName>
    </recommendedName>
</protein>
<organism evidence="3 4">
    <name type="scientific">Linnemannia gamsii</name>
    <dbReference type="NCBI Taxonomy" id="64522"/>
    <lineage>
        <taxon>Eukaryota</taxon>
        <taxon>Fungi</taxon>
        <taxon>Fungi incertae sedis</taxon>
        <taxon>Mucoromycota</taxon>
        <taxon>Mortierellomycotina</taxon>
        <taxon>Mortierellomycetes</taxon>
        <taxon>Mortierellales</taxon>
        <taxon>Mortierellaceae</taxon>
        <taxon>Linnemannia</taxon>
    </lineage>
</organism>
<feature type="region of interest" description="Disordered" evidence="1">
    <location>
        <begin position="454"/>
        <end position="477"/>
    </location>
</feature>
<dbReference type="OrthoDB" id="10251809at2759"/>
<name>A0A9P6QV25_9FUNG</name>
<keyword evidence="2" id="KW-1133">Transmembrane helix</keyword>
<dbReference type="AlphaFoldDB" id="A0A9P6QV25"/>
<comment type="caution">
    <text evidence="3">The sequence shown here is derived from an EMBL/GenBank/DDBJ whole genome shotgun (WGS) entry which is preliminary data.</text>
</comment>
<dbReference type="InterPro" id="IPR015915">
    <property type="entry name" value="Kelch-typ_b-propeller"/>
</dbReference>
<accession>A0A9P6QV25</accession>
<feature type="transmembrane region" description="Helical" evidence="2">
    <location>
        <begin position="325"/>
        <end position="348"/>
    </location>
</feature>
<evidence type="ECO:0000313" key="3">
    <source>
        <dbReference type="EMBL" id="KAG0299256.1"/>
    </source>
</evidence>
<dbReference type="EMBL" id="JAAAIN010001917">
    <property type="protein sequence ID" value="KAG0299256.1"/>
    <property type="molecule type" value="Genomic_DNA"/>
</dbReference>